<gene>
    <name evidence="2" type="ORF">FNF31_00519</name>
</gene>
<name>A0A5A8DVX1_CAFRO</name>
<protein>
    <submittedName>
        <fullName evidence="2">Uncharacterized protein</fullName>
    </submittedName>
</protein>
<feature type="compositionally biased region" description="Acidic residues" evidence="1">
    <location>
        <begin position="548"/>
        <end position="580"/>
    </location>
</feature>
<organism evidence="2 3">
    <name type="scientific">Cafeteria roenbergensis</name>
    <name type="common">Marine flagellate</name>
    <dbReference type="NCBI Taxonomy" id="33653"/>
    <lineage>
        <taxon>Eukaryota</taxon>
        <taxon>Sar</taxon>
        <taxon>Stramenopiles</taxon>
        <taxon>Bigyra</taxon>
        <taxon>Opalozoa</taxon>
        <taxon>Bicosoecida</taxon>
        <taxon>Cafeteriaceae</taxon>
        <taxon>Cafeteria</taxon>
    </lineage>
</organism>
<evidence type="ECO:0000313" key="3">
    <source>
        <dbReference type="Proteomes" id="UP000325113"/>
    </source>
</evidence>
<feature type="region of interest" description="Disordered" evidence="1">
    <location>
        <begin position="319"/>
        <end position="349"/>
    </location>
</feature>
<feature type="compositionally biased region" description="Low complexity" evidence="1">
    <location>
        <begin position="528"/>
        <end position="544"/>
    </location>
</feature>
<sequence>MVVPPSGIAGLGAVVRAFRDRRLSGSEALTAAADCLRVDREWLYHTVLAASGADSDEASRAAASASIRLRRAQADHWVAALDGLCALGGVGIASTAAVTGLISIARLTAGAVSSRALNASGAAEALHTVPEVSRMDAGGVAPERPAASAAQHAGTLPVPAGSQPSAGAKTASGAAPLAAAPRLPLVLFALPTGCEEDASAARGGVGGSGSSGSSSSSSSRGNPAVAPGTWEGAVSLAGRLAPAAAEWLRASARPQDGSDETAFAGRSAHASPSALHLPLAALERAFREEWKADVERALARAEAAAGACARASSAAAASGTGAGASASAGAPGWGTPAEPAEPAGGSADASDVAGSTFAVLASHPAFASARRAVLSRPPRVDRVEAAAAALRFFLWAHMGLRASFEGSGRVKAASDGHPAACRVLLRARAAGLLKAAPGSTGSAGPAAQQLVVDEWLAMGVHMVSPEEFRARQLALLRRARRRAPAATGSRLDADAGRLGSAGAPGGDSQEQALQEGGDGGAPGSAVREAGAASPTAEAEATAAGVGEGADDPGELADEDGDEDDGDDEDEDEEEEEDADEMAPLPRGIARTVAAKPAAPVAVGGPDPVPRLRPIRLDGEAAFAPVLVPAMCIDVLPLLRPMAAAAIRQGDEGSGVPPQPLPPSGAEKSLGSVAGAVAAAALLCGSLQLGHPGGLRQAAVRLAEWAAAGSAAALSALQE</sequence>
<feature type="region of interest" description="Disordered" evidence="1">
    <location>
        <begin position="649"/>
        <end position="668"/>
    </location>
</feature>
<reference evidence="2 3" key="1">
    <citation type="submission" date="2019-07" db="EMBL/GenBank/DDBJ databases">
        <title>Genomes of Cafeteria roenbergensis.</title>
        <authorList>
            <person name="Fischer M.G."/>
            <person name="Hackl T."/>
            <person name="Roman M."/>
        </authorList>
    </citation>
    <scope>NUCLEOTIDE SEQUENCE [LARGE SCALE GENOMIC DNA]</scope>
    <source>
        <strain evidence="2 3">Cflag</strain>
    </source>
</reference>
<dbReference type="EMBL" id="VLTM01000003">
    <property type="protein sequence ID" value="KAA0168020.1"/>
    <property type="molecule type" value="Genomic_DNA"/>
</dbReference>
<feature type="region of interest" description="Disordered" evidence="1">
    <location>
        <begin position="484"/>
        <end position="585"/>
    </location>
</feature>
<dbReference type="Proteomes" id="UP000325113">
    <property type="component" value="Unassembled WGS sequence"/>
</dbReference>
<evidence type="ECO:0000256" key="1">
    <source>
        <dbReference type="SAM" id="MobiDB-lite"/>
    </source>
</evidence>
<comment type="caution">
    <text evidence="2">The sequence shown here is derived from an EMBL/GenBank/DDBJ whole genome shotgun (WGS) entry which is preliminary data.</text>
</comment>
<accession>A0A5A8DVX1</accession>
<proteinExistence type="predicted"/>
<feature type="region of interest" description="Disordered" evidence="1">
    <location>
        <begin position="198"/>
        <end position="227"/>
    </location>
</feature>
<feature type="compositionally biased region" description="Low complexity" evidence="1">
    <location>
        <begin position="211"/>
        <end position="221"/>
    </location>
</feature>
<dbReference type="AlphaFoldDB" id="A0A5A8DVX1"/>
<evidence type="ECO:0000313" key="2">
    <source>
        <dbReference type="EMBL" id="KAA0168020.1"/>
    </source>
</evidence>
<feature type="region of interest" description="Disordered" evidence="1">
    <location>
        <begin position="136"/>
        <end position="170"/>
    </location>
</feature>